<keyword evidence="2" id="KW-0238">DNA-binding</keyword>
<name>A0ABU0TDK9_9FLAO</name>
<keyword evidence="3" id="KW-0804">Transcription</keyword>
<keyword evidence="6" id="KW-1185">Reference proteome</keyword>
<evidence type="ECO:0000313" key="6">
    <source>
        <dbReference type="Proteomes" id="UP001225072"/>
    </source>
</evidence>
<sequence>MKLYVKFDINTLCRKVLDQQLKEHGLRYRLLSFGEVELYESLNQDQHRIFQNKLADYGIEVIENQKIALVQKIKAAIVQLVFSDEIIPVKASVYLSEKLDHSYGYLSNLFSEIACTSIENFIILQKIEYTKELIVRGKQNLTEIARKLNYSSVAHLSSQFKNTTGLTPSQFQKIMSKRRRLESAANHKIS</sequence>
<dbReference type="Gene3D" id="1.10.10.60">
    <property type="entry name" value="Homeodomain-like"/>
    <property type="match status" value="1"/>
</dbReference>
<dbReference type="RefSeq" id="WP_307445421.1">
    <property type="nucleotide sequence ID" value="NZ_JAUTAL010000001.1"/>
</dbReference>
<dbReference type="SMART" id="SM00342">
    <property type="entry name" value="HTH_ARAC"/>
    <property type="match status" value="1"/>
</dbReference>
<evidence type="ECO:0000313" key="5">
    <source>
        <dbReference type="EMBL" id="MDQ1095031.1"/>
    </source>
</evidence>
<dbReference type="PROSITE" id="PS00041">
    <property type="entry name" value="HTH_ARAC_FAMILY_1"/>
    <property type="match status" value="1"/>
</dbReference>
<gene>
    <name evidence="5" type="ORF">QE404_000178</name>
</gene>
<feature type="domain" description="HTH araC/xylS-type" evidence="4">
    <location>
        <begin position="95"/>
        <end position="174"/>
    </location>
</feature>
<evidence type="ECO:0000256" key="3">
    <source>
        <dbReference type="ARBA" id="ARBA00023163"/>
    </source>
</evidence>
<proteinExistence type="predicted"/>
<dbReference type="InterPro" id="IPR018062">
    <property type="entry name" value="HTH_AraC-typ_CS"/>
</dbReference>
<evidence type="ECO:0000259" key="4">
    <source>
        <dbReference type="PROSITE" id="PS01124"/>
    </source>
</evidence>
<dbReference type="Pfam" id="PF12833">
    <property type="entry name" value="HTH_18"/>
    <property type="match status" value="1"/>
</dbReference>
<evidence type="ECO:0000256" key="1">
    <source>
        <dbReference type="ARBA" id="ARBA00023015"/>
    </source>
</evidence>
<dbReference type="EMBL" id="JAUTAL010000001">
    <property type="protein sequence ID" value="MDQ1095031.1"/>
    <property type="molecule type" value="Genomic_DNA"/>
</dbReference>
<dbReference type="PANTHER" id="PTHR43280:SF28">
    <property type="entry name" value="HTH-TYPE TRANSCRIPTIONAL ACTIVATOR RHAS"/>
    <property type="match status" value="1"/>
</dbReference>
<keyword evidence="1" id="KW-0805">Transcription regulation</keyword>
<reference evidence="5 6" key="1">
    <citation type="submission" date="2023-07" db="EMBL/GenBank/DDBJ databases">
        <title>Functional and genomic diversity of the sorghum phyllosphere microbiome.</title>
        <authorList>
            <person name="Shade A."/>
        </authorList>
    </citation>
    <scope>NUCLEOTIDE SEQUENCE [LARGE SCALE GENOMIC DNA]</scope>
    <source>
        <strain evidence="5 6">SORGH_AS_1064</strain>
    </source>
</reference>
<dbReference type="Proteomes" id="UP001225072">
    <property type="component" value="Unassembled WGS sequence"/>
</dbReference>
<organism evidence="5 6">
    <name type="scientific">Chryseobacterium camelliae</name>
    <dbReference type="NCBI Taxonomy" id="1265445"/>
    <lineage>
        <taxon>Bacteria</taxon>
        <taxon>Pseudomonadati</taxon>
        <taxon>Bacteroidota</taxon>
        <taxon>Flavobacteriia</taxon>
        <taxon>Flavobacteriales</taxon>
        <taxon>Weeksellaceae</taxon>
        <taxon>Chryseobacterium group</taxon>
        <taxon>Chryseobacterium</taxon>
    </lineage>
</organism>
<protein>
    <submittedName>
        <fullName evidence="5">AraC-like DNA-binding protein</fullName>
    </submittedName>
</protein>
<dbReference type="PROSITE" id="PS01124">
    <property type="entry name" value="HTH_ARAC_FAMILY_2"/>
    <property type="match status" value="1"/>
</dbReference>
<dbReference type="PANTHER" id="PTHR43280">
    <property type="entry name" value="ARAC-FAMILY TRANSCRIPTIONAL REGULATOR"/>
    <property type="match status" value="1"/>
</dbReference>
<comment type="caution">
    <text evidence="5">The sequence shown here is derived from an EMBL/GenBank/DDBJ whole genome shotgun (WGS) entry which is preliminary data.</text>
</comment>
<accession>A0ABU0TDK9</accession>
<dbReference type="SUPFAM" id="SSF46689">
    <property type="entry name" value="Homeodomain-like"/>
    <property type="match status" value="1"/>
</dbReference>
<dbReference type="InterPro" id="IPR018060">
    <property type="entry name" value="HTH_AraC"/>
</dbReference>
<dbReference type="InterPro" id="IPR009057">
    <property type="entry name" value="Homeodomain-like_sf"/>
</dbReference>
<evidence type="ECO:0000256" key="2">
    <source>
        <dbReference type="ARBA" id="ARBA00023125"/>
    </source>
</evidence>